<evidence type="ECO:0000256" key="1">
    <source>
        <dbReference type="ARBA" id="ARBA00023180"/>
    </source>
</evidence>
<proteinExistence type="predicted"/>
<evidence type="ECO:0000259" key="2">
    <source>
        <dbReference type="Pfam" id="PF10536"/>
    </source>
</evidence>
<dbReference type="OrthoDB" id="1429445at2759"/>
<feature type="domain" description="Aminotransferase-like plant mobile" evidence="2">
    <location>
        <begin position="100"/>
        <end position="260"/>
    </location>
</feature>
<keyword evidence="5" id="KW-1185">Reference proteome</keyword>
<reference evidence="4" key="1">
    <citation type="submission" date="2020-09" db="EMBL/GenBank/DDBJ databases">
        <title>Genome-Enabled Discovery of Anthraquinone Biosynthesis in Senna tora.</title>
        <authorList>
            <person name="Kang S.-H."/>
            <person name="Pandey R.P."/>
            <person name="Lee C.-M."/>
            <person name="Sim J.-S."/>
            <person name="Jeong J.-T."/>
            <person name="Choi B.-S."/>
            <person name="Jung M."/>
            <person name="Ginzburg D."/>
            <person name="Zhao K."/>
            <person name="Won S.Y."/>
            <person name="Oh T.-J."/>
            <person name="Yu Y."/>
            <person name="Kim N.-H."/>
            <person name="Lee O.R."/>
            <person name="Lee T.-H."/>
            <person name="Bashyal P."/>
            <person name="Kim T.-S."/>
            <person name="Lee W.-H."/>
            <person name="Kawkins C."/>
            <person name="Kim C.-K."/>
            <person name="Kim J.S."/>
            <person name="Ahn B.O."/>
            <person name="Rhee S.Y."/>
            <person name="Sohng J.K."/>
        </authorList>
    </citation>
    <scope>NUCLEOTIDE SEQUENCE</scope>
    <source>
        <tissue evidence="4">Leaf</tissue>
    </source>
</reference>
<evidence type="ECO:0000313" key="4">
    <source>
        <dbReference type="EMBL" id="KAF7826495.1"/>
    </source>
</evidence>
<gene>
    <name evidence="4" type="ORF">G2W53_017659</name>
</gene>
<protein>
    <submittedName>
        <fullName evidence="4">Serine/threonine-protein phosphatase 7 long form-like protein</fullName>
    </submittedName>
</protein>
<dbReference type="InterPro" id="IPR032872">
    <property type="entry name" value="WAK_assoc_C"/>
</dbReference>
<dbReference type="EMBL" id="JAAIUW010000006">
    <property type="protein sequence ID" value="KAF7826495.1"/>
    <property type="molecule type" value="Genomic_DNA"/>
</dbReference>
<feature type="domain" description="Wall-associated receptor kinase C-terminal" evidence="3">
    <location>
        <begin position="6"/>
        <end position="42"/>
    </location>
</feature>
<sequence length="376" mass="43596">MPIAYGVGLIWKVTECEECEKSGGRCGFDMDAYSFRCYSHDGDRLVRFHSSVIECEECEKSGGRCGFHMDAYSFRCYCHDGDRLVRCHSSGPSLSHSMAKDVYYLTGLPINGKAVIGHDYGLDTLCFELLGKINYFTVTNQRRKNCIKLRQLRIDFQNVDDDVNYLELDKYVRAYVLYVIGCVISVDETNDNVPAMYLSFLENVNEIGSYAWGSVLLVNINYWLVKYKRNPTDHGVKAMLFFVQLFAFERFEWLRENTYRQPLNSPLAGCTPTPNREELKLTGVDTLVLCMNKVAWHRPSFIPRQLWCPTVPLDPYPLNIKPRSGKGLDWSLQYDGYVREWDQRNQRFMELSMLHKQMPMGWRLEVLLVMLVSVMT</sequence>
<dbReference type="InterPro" id="IPR019557">
    <property type="entry name" value="AminoTfrase-like_pln_mobile"/>
</dbReference>
<organism evidence="4 5">
    <name type="scientific">Senna tora</name>
    <dbReference type="NCBI Taxonomy" id="362788"/>
    <lineage>
        <taxon>Eukaryota</taxon>
        <taxon>Viridiplantae</taxon>
        <taxon>Streptophyta</taxon>
        <taxon>Embryophyta</taxon>
        <taxon>Tracheophyta</taxon>
        <taxon>Spermatophyta</taxon>
        <taxon>Magnoliopsida</taxon>
        <taxon>eudicotyledons</taxon>
        <taxon>Gunneridae</taxon>
        <taxon>Pentapetalae</taxon>
        <taxon>rosids</taxon>
        <taxon>fabids</taxon>
        <taxon>Fabales</taxon>
        <taxon>Fabaceae</taxon>
        <taxon>Caesalpinioideae</taxon>
        <taxon>Cassia clade</taxon>
        <taxon>Senna</taxon>
    </lineage>
</organism>
<dbReference type="GO" id="GO:0010073">
    <property type="term" value="P:meristem maintenance"/>
    <property type="evidence" value="ECO:0007669"/>
    <property type="project" value="InterPro"/>
</dbReference>
<keyword evidence="1" id="KW-0325">Glycoprotein</keyword>
<name>A0A834TUJ0_9FABA</name>
<accession>A0A834TUJ0</accession>
<evidence type="ECO:0000259" key="3">
    <source>
        <dbReference type="Pfam" id="PF14380"/>
    </source>
</evidence>
<dbReference type="PANTHER" id="PTHR46033:SF17">
    <property type="entry name" value="AMINOTRANSFERASE-LIKE PLANT MOBILE DOMAIN-CONTAINING PROTEIN"/>
    <property type="match status" value="1"/>
</dbReference>
<feature type="domain" description="Wall-associated receptor kinase C-terminal" evidence="3">
    <location>
        <begin position="51"/>
        <end position="81"/>
    </location>
</feature>
<dbReference type="Proteomes" id="UP000634136">
    <property type="component" value="Unassembled WGS sequence"/>
</dbReference>
<comment type="caution">
    <text evidence="4">The sequence shown here is derived from an EMBL/GenBank/DDBJ whole genome shotgun (WGS) entry which is preliminary data.</text>
</comment>
<dbReference type="InterPro" id="IPR044824">
    <property type="entry name" value="MAIN-like"/>
</dbReference>
<dbReference type="PANTHER" id="PTHR46033">
    <property type="entry name" value="PROTEIN MAIN-LIKE 2"/>
    <property type="match status" value="1"/>
</dbReference>
<dbReference type="Pfam" id="PF14380">
    <property type="entry name" value="WAK_assoc"/>
    <property type="match status" value="2"/>
</dbReference>
<evidence type="ECO:0000313" key="5">
    <source>
        <dbReference type="Proteomes" id="UP000634136"/>
    </source>
</evidence>
<dbReference type="AlphaFoldDB" id="A0A834TUJ0"/>
<dbReference type="Pfam" id="PF10536">
    <property type="entry name" value="PMD"/>
    <property type="match status" value="1"/>
</dbReference>